<dbReference type="RefSeq" id="WP_012310103.1">
    <property type="nucleotide sequence ID" value="NZ_RCOR01000014.1"/>
</dbReference>
<dbReference type="Pfam" id="PF01546">
    <property type="entry name" value="Peptidase_M20"/>
    <property type="match status" value="1"/>
</dbReference>
<comment type="caution">
    <text evidence="5">The sequence shown here is derived from an EMBL/GenBank/DDBJ whole genome shotgun (WGS) entry which is preliminary data.</text>
</comment>
<sequence>MSQIDKERLKNILIDLVGIKSFRGKEGELIYYLQDLLARYADKVVHQPVKDCAGNLIAFKNLKEDNILFLAHTDTFELYSDWTRNPWGELEGDTFYGLGAYDDKGALAAMIEAIMSLPEGEGKGVVLAAVCDAEGFSRGTYELLKSNLLPKVRGAIVAGPTNMRIFRGAYGRFVFDVDVVGVSSLGTEEAGVNAIIEAAKIILWAIELPKVDGIGGSVAPLTIKSPELIIAHPDRCLVRLDRHYPPGQDPGVIKKRFMEYLRKTPELKAKVSISLMKRPTPFMEPYELPENDEFVEYVQEVCKSTIGRRLETSVYWTVSDANYLNKLGSIKAVIMGPSGGNHHSPDEYVHIPSVYALAEILNAILRG</sequence>
<evidence type="ECO:0000256" key="2">
    <source>
        <dbReference type="ARBA" id="ARBA00022723"/>
    </source>
</evidence>
<evidence type="ECO:0000313" key="5">
    <source>
        <dbReference type="EMBL" id="RSN70094.1"/>
    </source>
</evidence>
<reference evidence="5 6" key="1">
    <citation type="submission" date="2018-10" db="EMBL/GenBank/DDBJ databases">
        <title>Co-occurring genomic capacity for anaerobic methane metabolism and dissimilatory sulfite reduction discovered in the Korarchaeota.</title>
        <authorList>
            <person name="Mckay L.J."/>
            <person name="Dlakic M."/>
            <person name="Fields M.W."/>
            <person name="Delmont T.O."/>
            <person name="Eren A.M."/>
            <person name="Jay Z.J."/>
            <person name="Klingelsmith K.B."/>
            <person name="Rusch D.B."/>
            <person name="Inskeep W.P."/>
        </authorList>
    </citation>
    <scope>NUCLEOTIDE SEQUENCE [LARGE SCALE GENOMIC DNA]</scope>
    <source>
        <strain evidence="5 6">WS</strain>
    </source>
</reference>
<dbReference type="InterPro" id="IPR050072">
    <property type="entry name" value="Peptidase_M20A"/>
</dbReference>
<keyword evidence="4" id="KW-0862">Zinc</keyword>
<dbReference type="Gene3D" id="3.40.630.10">
    <property type="entry name" value="Zn peptidases"/>
    <property type="match status" value="1"/>
</dbReference>
<dbReference type="InterPro" id="IPR036264">
    <property type="entry name" value="Bact_exopeptidase_dim_dom"/>
</dbReference>
<evidence type="ECO:0000256" key="3">
    <source>
        <dbReference type="ARBA" id="ARBA00022801"/>
    </source>
</evidence>
<dbReference type="PANTHER" id="PTHR43808">
    <property type="entry name" value="ACETYLORNITHINE DEACETYLASE"/>
    <property type="match status" value="1"/>
</dbReference>
<dbReference type="Gene3D" id="3.30.70.360">
    <property type="match status" value="1"/>
</dbReference>
<dbReference type="Proteomes" id="UP000278149">
    <property type="component" value="Unassembled WGS sequence"/>
</dbReference>
<dbReference type="GO" id="GO:0016787">
    <property type="term" value="F:hydrolase activity"/>
    <property type="evidence" value="ECO:0007669"/>
    <property type="project" value="UniProtKB-KW"/>
</dbReference>
<accession>A0A3R9QRP4</accession>
<proteinExistence type="inferred from homology"/>
<evidence type="ECO:0000313" key="6">
    <source>
        <dbReference type="Proteomes" id="UP000278149"/>
    </source>
</evidence>
<name>A0A3R9QRP4_9CREN</name>
<comment type="similarity">
    <text evidence="1">Belongs to the peptidase M20A family.</text>
</comment>
<dbReference type="AlphaFoldDB" id="A0A3R9QRP4"/>
<dbReference type="SUPFAM" id="SSF55031">
    <property type="entry name" value="Bacterial exopeptidase dimerisation domain"/>
    <property type="match status" value="1"/>
</dbReference>
<organism evidence="5 6">
    <name type="scientific">Candidatus Korarchaeum cryptofilum</name>
    <dbReference type="NCBI Taxonomy" id="498846"/>
    <lineage>
        <taxon>Archaea</taxon>
        <taxon>Thermoproteota</taxon>
        <taxon>Candidatus Korarchaeia</taxon>
        <taxon>Candidatus Korarchaeales</taxon>
        <taxon>Candidatus Korarchaeaceae</taxon>
        <taxon>Candidatus Korarchaeum</taxon>
    </lineage>
</organism>
<keyword evidence="2" id="KW-0479">Metal-binding</keyword>
<dbReference type="InterPro" id="IPR002933">
    <property type="entry name" value="Peptidase_M20"/>
</dbReference>
<dbReference type="PANTHER" id="PTHR43808:SF8">
    <property type="entry name" value="PEPTIDASE M20 DIMERISATION DOMAIN-CONTAINING PROTEIN"/>
    <property type="match status" value="1"/>
</dbReference>
<keyword evidence="3" id="KW-0378">Hydrolase</keyword>
<protein>
    <submittedName>
        <fullName evidence="5">M20 family peptidase</fullName>
    </submittedName>
</protein>
<dbReference type="SUPFAM" id="SSF53187">
    <property type="entry name" value="Zn-dependent exopeptidases"/>
    <property type="match status" value="1"/>
</dbReference>
<gene>
    <name evidence="5" type="ORF">D9Q81_01950</name>
</gene>
<evidence type="ECO:0000256" key="4">
    <source>
        <dbReference type="ARBA" id="ARBA00022833"/>
    </source>
</evidence>
<evidence type="ECO:0000256" key="1">
    <source>
        <dbReference type="ARBA" id="ARBA00006247"/>
    </source>
</evidence>
<dbReference type="GO" id="GO:0046872">
    <property type="term" value="F:metal ion binding"/>
    <property type="evidence" value="ECO:0007669"/>
    <property type="project" value="UniProtKB-KW"/>
</dbReference>
<dbReference type="EMBL" id="RCOR01000014">
    <property type="protein sequence ID" value="RSN70094.1"/>
    <property type="molecule type" value="Genomic_DNA"/>
</dbReference>
<dbReference type="GeneID" id="6094737"/>